<dbReference type="InParanoid" id="F2LV22"/>
<evidence type="ECO:0008006" key="4">
    <source>
        <dbReference type="Google" id="ProtNLM"/>
    </source>
</evidence>
<keyword evidence="3" id="KW-1185">Reference proteome</keyword>
<dbReference type="KEGG" id="hmr:Hipma_0636"/>
<accession>F2LV22</accession>
<reference evidence="3" key="2">
    <citation type="submission" date="2011-03" db="EMBL/GenBank/DDBJ databases">
        <title>The complete genome of Hippea maritima DSM 10411.</title>
        <authorList>
            <consortium name="US DOE Joint Genome Institute (JGI-PGF)"/>
            <person name="Lucas S."/>
            <person name="Copeland A."/>
            <person name="Lapidus A."/>
            <person name="Bruce D."/>
            <person name="Goodwin L."/>
            <person name="Pitluck S."/>
            <person name="Peters L."/>
            <person name="Kyrpides N."/>
            <person name="Mavromatis K."/>
            <person name="Pagani I."/>
            <person name="Ivanova N."/>
            <person name="Mikhailova N."/>
            <person name="Lu M."/>
            <person name="Detter J.C."/>
            <person name="Tapia R."/>
            <person name="Han C."/>
            <person name="Land M."/>
            <person name="Hauser L."/>
            <person name="Markowitz V."/>
            <person name="Cheng J.-F."/>
            <person name="Hugenholtz P."/>
            <person name="Woyke T."/>
            <person name="Wu D."/>
            <person name="Spring S."/>
            <person name="Schroeder M."/>
            <person name="Brambilla E."/>
            <person name="Klenk H.-P."/>
            <person name="Eisen J.A."/>
        </authorList>
    </citation>
    <scope>NUCLEOTIDE SEQUENCE [LARGE SCALE GENOMIC DNA]</scope>
    <source>
        <strain evidence="3">ATCC 700847 / DSM 10411 / MH2</strain>
    </source>
</reference>
<reference evidence="2 3" key="1">
    <citation type="journal article" date="2011" name="Stand. Genomic Sci.">
        <title>Complete genome sequence of the thermophilic sulfur-reducer Hippea maritima type strain (MH(2)).</title>
        <authorList>
            <person name="Huntemann M."/>
            <person name="Lu M."/>
            <person name="Nolan M."/>
            <person name="Lapidus A."/>
            <person name="Lucas S."/>
            <person name="Hammon N."/>
            <person name="Deshpande S."/>
            <person name="Cheng J.F."/>
            <person name="Tapia R."/>
            <person name="Han C."/>
            <person name="Goodwin L."/>
            <person name="Pitluck S."/>
            <person name="Liolios K."/>
            <person name="Pagani I."/>
            <person name="Ivanova N."/>
            <person name="Ovchinikova G."/>
            <person name="Pati A."/>
            <person name="Chen A."/>
            <person name="Palaniappan K."/>
            <person name="Land M."/>
            <person name="Hauser L."/>
            <person name="Jeffries C.D."/>
            <person name="Detter J.C."/>
            <person name="Brambilla E.M."/>
            <person name="Rohde M."/>
            <person name="Spring S."/>
            <person name="Goker M."/>
            <person name="Woyke T."/>
            <person name="Bristow J."/>
            <person name="Eisen J.A."/>
            <person name="Markowitz V."/>
            <person name="Hugenholtz P."/>
            <person name="Kyrpides N.C."/>
            <person name="Klenk H.P."/>
            <person name="Mavromatis K."/>
        </authorList>
    </citation>
    <scope>NUCLEOTIDE SEQUENCE [LARGE SCALE GENOMIC DNA]</scope>
    <source>
        <strain evidence="3">ATCC 700847 / DSM 10411 / MH2</strain>
    </source>
</reference>
<feature type="transmembrane region" description="Helical" evidence="1">
    <location>
        <begin position="61"/>
        <end position="78"/>
    </location>
</feature>
<keyword evidence="1" id="KW-0472">Membrane</keyword>
<keyword evidence="1" id="KW-1133">Transmembrane helix</keyword>
<dbReference type="AlphaFoldDB" id="F2LV22"/>
<dbReference type="OrthoDB" id="7570155at2"/>
<dbReference type="RefSeq" id="WP_013681647.1">
    <property type="nucleotide sequence ID" value="NC_015318.1"/>
</dbReference>
<dbReference type="eggNOG" id="ENOG5033BFH">
    <property type="taxonomic scope" value="Bacteria"/>
</dbReference>
<dbReference type="EMBL" id="CP002606">
    <property type="protein sequence ID" value="AEA33606.1"/>
    <property type="molecule type" value="Genomic_DNA"/>
</dbReference>
<organism evidence="2 3">
    <name type="scientific">Hippea maritima (strain ATCC 700847 / DSM 10411 / MH2)</name>
    <dbReference type="NCBI Taxonomy" id="760142"/>
    <lineage>
        <taxon>Bacteria</taxon>
        <taxon>Pseudomonadati</taxon>
        <taxon>Campylobacterota</taxon>
        <taxon>Desulfurellia</taxon>
        <taxon>Desulfurellales</taxon>
        <taxon>Hippeaceae</taxon>
        <taxon>Hippea</taxon>
    </lineage>
</organism>
<gene>
    <name evidence="2" type="ordered locus">Hipma_0636</name>
</gene>
<sequence length="88" mass="11172">MKNYCPRYLYRPIQVLWWEADEFSIMMIFFTLAMIYGYIFWILMIAVPYGYSKFKKRYPRGFIFHLLWFIGLINFNRYPTYFEREFRE</sequence>
<name>F2LV22_HIPMA</name>
<keyword evidence="1" id="KW-0812">Transmembrane</keyword>
<proteinExistence type="predicted"/>
<dbReference type="Pfam" id="PF07178">
    <property type="entry name" value="TraL"/>
    <property type="match status" value="1"/>
</dbReference>
<evidence type="ECO:0000256" key="1">
    <source>
        <dbReference type="SAM" id="Phobius"/>
    </source>
</evidence>
<dbReference type="STRING" id="760142.Hipma_0636"/>
<dbReference type="GO" id="GO:0019867">
    <property type="term" value="C:outer membrane"/>
    <property type="evidence" value="ECO:0007669"/>
    <property type="project" value="InterPro"/>
</dbReference>
<dbReference type="HOGENOM" id="CLU_188985_0_0_7"/>
<evidence type="ECO:0000313" key="2">
    <source>
        <dbReference type="EMBL" id="AEA33606.1"/>
    </source>
</evidence>
<feature type="transmembrane region" description="Helical" evidence="1">
    <location>
        <begin position="25"/>
        <end position="49"/>
    </location>
</feature>
<dbReference type="Proteomes" id="UP000008139">
    <property type="component" value="Chromosome"/>
</dbReference>
<protein>
    <recommendedName>
        <fullName evidence="4">Type IV conjugative transfer system protein TraL</fullName>
    </recommendedName>
</protein>
<dbReference type="InterPro" id="IPR009838">
    <property type="entry name" value="T4SS_TraL"/>
</dbReference>
<evidence type="ECO:0000313" key="3">
    <source>
        <dbReference type="Proteomes" id="UP000008139"/>
    </source>
</evidence>